<dbReference type="InterPro" id="IPR036421">
    <property type="entry name" value="Fe_dep_repressor_sf"/>
</dbReference>
<feature type="region of interest" description="Disordered" evidence="8">
    <location>
        <begin position="220"/>
        <end position="241"/>
    </location>
</feature>
<dbReference type="PANTHER" id="PTHR33238">
    <property type="entry name" value="IRON (METAL) DEPENDENT REPRESSOR, DTXR FAMILY"/>
    <property type="match status" value="1"/>
</dbReference>
<reference evidence="10" key="1">
    <citation type="submission" date="2021-04" db="EMBL/GenBank/DDBJ databases">
        <title>Genome seq and assembly of Streptomyces sp. RG38.</title>
        <authorList>
            <person name="Chhetri G."/>
        </authorList>
    </citation>
    <scope>NUCLEOTIDE SEQUENCE</scope>
    <source>
        <strain evidence="10">RG38</strain>
    </source>
</reference>
<evidence type="ECO:0000256" key="2">
    <source>
        <dbReference type="ARBA" id="ARBA00007871"/>
    </source>
</evidence>
<evidence type="ECO:0000256" key="7">
    <source>
        <dbReference type="ARBA" id="ARBA00023163"/>
    </source>
</evidence>
<evidence type="ECO:0000256" key="4">
    <source>
        <dbReference type="ARBA" id="ARBA00023004"/>
    </source>
</evidence>
<evidence type="ECO:0000256" key="1">
    <source>
        <dbReference type="ARBA" id="ARBA00004496"/>
    </source>
</evidence>
<evidence type="ECO:0000256" key="5">
    <source>
        <dbReference type="ARBA" id="ARBA00023015"/>
    </source>
</evidence>
<keyword evidence="7" id="KW-0804">Transcription</keyword>
<dbReference type="GO" id="GO:0046983">
    <property type="term" value="F:protein dimerization activity"/>
    <property type="evidence" value="ECO:0007669"/>
    <property type="project" value="InterPro"/>
</dbReference>
<evidence type="ECO:0000313" key="10">
    <source>
        <dbReference type="EMBL" id="MBQ0825929.1"/>
    </source>
</evidence>
<accession>A0A940XK01</accession>
<dbReference type="GO" id="GO:0045892">
    <property type="term" value="P:negative regulation of DNA-templated transcription"/>
    <property type="evidence" value="ECO:0007669"/>
    <property type="project" value="TreeGrafter"/>
</dbReference>
<feature type="domain" description="HTH dtxR-type" evidence="9">
    <location>
        <begin position="6"/>
        <end position="67"/>
    </location>
</feature>
<dbReference type="PANTHER" id="PTHR33238:SF10">
    <property type="entry name" value="IRON-DEPENDENT REPRESSOR IDER"/>
    <property type="match status" value="1"/>
</dbReference>
<dbReference type="Gene3D" id="2.30.30.90">
    <property type="match status" value="1"/>
</dbReference>
<keyword evidence="4" id="KW-0408">Iron</keyword>
<dbReference type="SUPFAM" id="SSF47979">
    <property type="entry name" value="Iron-dependent repressor protein, dimerization domain"/>
    <property type="match status" value="1"/>
</dbReference>
<dbReference type="GO" id="GO:0046914">
    <property type="term" value="F:transition metal ion binding"/>
    <property type="evidence" value="ECO:0007669"/>
    <property type="project" value="InterPro"/>
</dbReference>
<dbReference type="SUPFAM" id="SSF50037">
    <property type="entry name" value="C-terminal domain of transcriptional repressors"/>
    <property type="match status" value="1"/>
</dbReference>
<comment type="subcellular location">
    <subcellularLocation>
        <location evidence="1">Cytoplasm</location>
    </subcellularLocation>
</comment>
<comment type="similarity">
    <text evidence="2">Belongs to the DtxR/MntR family.</text>
</comment>
<gene>
    <name evidence="10" type="ORF">J5Y05_05320</name>
</gene>
<dbReference type="Gene3D" id="1.10.10.10">
    <property type="entry name" value="Winged helix-like DNA-binding domain superfamily/Winged helix DNA-binding domain"/>
    <property type="match status" value="1"/>
</dbReference>
<dbReference type="PROSITE" id="PS50944">
    <property type="entry name" value="HTH_DTXR"/>
    <property type="match status" value="1"/>
</dbReference>
<name>A0A940XK01_9ACTN</name>
<dbReference type="SMART" id="SM00529">
    <property type="entry name" value="HTH_DTXR"/>
    <property type="match status" value="1"/>
</dbReference>
<dbReference type="InterPro" id="IPR001367">
    <property type="entry name" value="Fe_dep_repressor"/>
</dbReference>
<evidence type="ECO:0000259" key="9">
    <source>
        <dbReference type="PROSITE" id="PS50944"/>
    </source>
</evidence>
<dbReference type="EMBL" id="JAGPNL010000001">
    <property type="protein sequence ID" value="MBQ0825929.1"/>
    <property type="molecule type" value="Genomic_DNA"/>
</dbReference>
<evidence type="ECO:0000313" key="11">
    <source>
        <dbReference type="Proteomes" id="UP000677875"/>
    </source>
</evidence>
<evidence type="ECO:0000256" key="8">
    <source>
        <dbReference type="SAM" id="MobiDB-lite"/>
    </source>
</evidence>
<dbReference type="Proteomes" id="UP000677875">
    <property type="component" value="Unassembled WGS sequence"/>
</dbReference>
<sequence length="241" mass="25790">MRAHGLVDPTEMYLRTIVELEEDGVVPLRARIAERLGQSGPTVSQTVARMQRDGLVLVARDRRLVLTGPGRGQAVRVMRRHRLAECFLADVIGLRWEDVHIEASRWQHVMSDAVAGRLTELLGHPATCPHGSPIPTEGGGGTGTGPGPALVPFPVLTLTGAATPVETTVTVVRIGEPLQNDPSVLLRLARAGIRPRHEIAVTAGENAVRVRGHEPATIPHGLGDHIFVEPRTGTPRGGDLA</sequence>
<dbReference type="InterPro" id="IPR050536">
    <property type="entry name" value="DtxR_MntR_Metal-Reg"/>
</dbReference>
<dbReference type="GO" id="GO:0005737">
    <property type="term" value="C:cytoplasm"/>
    <property type="evidence" value="ECO:0007669"/>
    <property type="project" value="UniProtKB-SubCell"/>
</dbReference>
<evidence type="ECO:0000256" key="6">
    <source>
        <dbReference type="ARBA" id="ARBA00023125"/>
    </source>
</evidence>
<dbReference type="SUPFAM" id="SSF46785">
    <property type="entry name" value="Winged helix' DNA-binding domain"/>
    <property type="match status" value="1"/>
</dbReference>
<comment type="caution">
    <text evidence="10">The sequence shown here is derived from an EMBL/GenBank/DDBJ whole genome shotgun (WGS) entry which is preliminary data.</text>
</comment>
<dbReference type="Pfam" id="PF01325">
    <property type="entry name" value="Fe_dep_repress"/>
    <property type="match status" value="1"/>
</dbReference>
<keyword evidence="11" id="KW-1185">Reference proteome</keyword>
<evidence type="ECO:0000256" key="3">
    <source>
        <dbReference type="ARBA" id="ARBA00011738"/>
    </source>
</evidence>
<dbReference type="AlphaFoldDB" id="A0A940XK01"/>
<dbReference type="InterPro" id="IPR038157">
    <property type="entry name" value="FeoA_core_dom"/>
</dbReference>
<protein>
    <submittedName>
        <fullName evidence="10">Metal-dependent transcriptional regulator</fullName>
    </submittedName>
</protein>
<organism evidence="10 11">
    <name type="scientific">Streptomyces tagetis</name>
    <dbReference type="NCBI Taxonomy" id="2820809"/>
    <lineage>
        <taxon>Bacteria</taxon>
        <taxon>Bacillati</taxon>
        <taxon>Actinomycetota</taxon>
        <taxon>Actinomycetes</taxon>
        <taxon>Kitasatosporales</taxon>
        <taxon>Streptomycetaceae</taxon>
        <taxon>Streptomyces</taxon>
    </lineage>
</organism>
<dbReference type="InterPro" id="IPR036388">
    <property type="entry name" value="WH-like_DNA-bd_sf"/>
</dbReference>
<dbReference type="GO" id="GO:0003677">
    <property type="term" value="F:DNA binding"/>
    <property type="evidence" value="ECO:0007669"/>
    <property type="project" value="UniProtKB-KW"/>
</dbReference>
<dbReference type="InterPro" id="IPR008988">
    <property type="entry name" value="Transcriptional_repressor_C"/>
</dbReference>
<dbReference type="RefSeq" id="WP_210868577.1">
    <property type="nucleotide sequence ID" value="NZ_JAGPNL010000001.1"/>
</dbReference>
<dbReference type="GO" id="GO:0003700">
    <property type="term" value="F:DNA-binding transcription factor activity"/>
    <property type="evidence" value="ECO:0007669"/>
    <property type="project" value="InterPro"/>
</dbReference>
<dbReference type="InterPro" id="IPR036390">
    <property type="entry name" value="WH_DNA-bd_sf"/>
</dbReference>
<comment type="subunit">
    <text evidence="3">Homodimer.</text>
</comment>
<proteinExistence type="inferred from homology"/>
<dbReference type="InterPro" id="IPR022689">
    <property type="entry name" value="Iron_dep_repressor"/>
</dbReference>
<keyword evidence="5" id="KW-0805">Transcription regulation</keyword>
<dbReference type="InterPro" id="IPR022687">
    <property type="entry name" value="HTH_DTXR"/>
</dbReference>
<keyword evidence="6" id="KW-0238">DNA-binding</keyword>
<dbReference type="Pfam" id="PF02742">
    <property type="entry name" value="Fe_dep_repr_C"/>
    <property type="match status" value="1"/>
</dbReference>